<reference evidence="3" key="1">
    <citation type="submission" date="2014-10" db="EMBL/GenBank/DDBJ databases">
        <authorList>
            <person name="King R."/>
        </authorList>
    </citation>
    <scope>NUCLEOTIDE SEQUENCE [LARGE SCALE GENOMIC DNA]</scope>
    <source>
        <strain evidence="3">A3/5</strain>
    </source>
</reference>
<feature type="transmembrane region" description="Helical" evidence="1">
    <location>
        <begin position="68"/>
        <end position="91"/>
    </location>
</feature>
<feature type="transmembrane region" description="Helical" evidence="1">
    <location>
        <begin position="12"/>
        <end position="32"/>
    </location>
</feature>
<keyword evidence="1" id="KW-0812">Transmembrane</keyword>
<evidence type="ECO:0000256" key="1">
    <source>
        <dbReference type="SAM" id="Phobius"/>
    </source>
</evidence>
<dbReference type="InterPro" id="IPR036259">
    <property type="entry name" value="MFS_trans_sf"/>
</dbReference>
<keyword evidence="1" id="KW-0472">Membrane</keyword>
<dbReference type="InterPro" id="IPR050327">
    <property type="entry name" value="Proton-linked_MCT"/>
</dbReference>
<keyword evidence="1" id="KW-1133">Transmembrane helix</keyword>
<dbReference type="PROSITE" id="PS51257">
    <property type="entry name" value="PROKAR_LIPOPROTEIN"/>
    <property type="match status" value="1"/>
</dbReference>
<dbReference type="EMBL" id="LN649232">
    <property type="protein sequence ID" value="CEI40101.1"/>
    <property type="molecule type" value="Genomic_DNA"/>
</dbReference>
<evidence type="ECO:0000313" key="2">
    <source>
        <dbReference type="EMBL" id="CEI40101.1"/>
    </source>
</evidence>
<keyword evidence="3" id="KW-1185">Reference proteome</keyword>
<accession>A0A2L2SSG8</accession>
<dbReference type="AlphaFoldDB" id="A0A2L2SSG8"/>
<dbReference type="PANTHER" id="PTHR11360">
    <property type="entry name" value="MONOCARBOXYLATE TRANSPORTER"/>
    <property type="match status" value="1"/>
</dbReference>
<dbReference type="PANTHER" id="PTHR11360:SF130">
    <property type="entry name" value="MAJOR FACILITATOR SUPERFAMILY (MFS) PROFILE DOMAIN-CONTAINING PROTEIN-RELATED"/>
    <property type="match status" value="1"/>
</dbReference>
<dbReference type="OrthoDB" id="5212574at2759"/>
<proteinExistence type="predicted"/>
<dbReference type="Proteomes" id="UP000245910">
    <property type="component" value="Chromosome IIII"/>
</dbReference>
<organism evidence="2 3">
    <name type="scientific">Fusarium venenatum</name>
    <dbReference type="NCBI Taxonomy" id="56646"/>
    <lineage>
        <taxon>Eukaryota</taxon>
        <taxon>Fungi</taxon>
        <taxon>Dikarya</taxon>
        <taxon>Ascomycota</taxon>
        <taxon>Pezizomycotina</taxon>
        <taxon>Sordariomycetes</taxon>
        <taxon>Hypocreomycetidae</taxon>
        <taxon>Hypocreales</taxon>
        <taxon>Nectriaceae</taxon>
        <taxon>Fusarium</taxon>
    </lineage>
</organism>
<evidence type="ECO:0008006" key="4">
    <source>
        <dbReference type="Google" id="ProtNLM"/>
    </source>
</evidence>
<feature type="transmembrane region" description="Helical" evidence="1">
    <location>
        <begin position="38"/>
        <end position="56"/>
    </location>
</feature>
<evidence type="ECO:0000313" key="3">
    <source>
        <dbReference type="Proteomes" id="UP000245910"/>
    </source>
</evidence>
<name>A0A2L2SSG8_9HYPO</name>
<sequence length="115" mass="12401">MSLPAGKISWIGSIGACLLFFVGALTSCLVYANTVRWILSIGIILQFFGLIPTSVCREYWQYPRAQGVLIGLGHGLIFCPALAVLSTHFATWRPAEIGFDLCGSAVGGSLIRLIR</sequence>
<protein>
    <recommendedName>
        <fullName evidence="4">Major facilitator superfamily (MFS) profile domain-containing protein</fullName>
    </recommendedName>
</protein>
<dbReference type="SUPFAM" id="SSF103473">
    <property type="entry name" value="MFS general substrate transporter"/>
    <property type="match status" value="1"/>
</dbReference>